<organism evidence="2 3">
    <name type="scientific">Kineococcus glutinatus</name>
    <dbReference type="NCBI Taxonomy" id="1070872"/>
    <lineage>
        <taxon>Bacteria</taxon>
        <taxon>Bacillati</taxon>
        <taxon>Actinomycetota</taxon>
        <taxon>Actinomycetes</taxon>
        <taxon>Kineosporiales</taxon>
        <taxon>Kineosporiaceae</taxon>
        <taxon>Kineococcus</taxon>
    </lineage>
</organism>
<dbReference type="EMBL" id="BAABIL010000065">
    <property type="protein sequence ID" value="GAA4965917.1"/>
    <property type="molecule type" value="Genomic_DNA"/>
</dbReference>
<evidence type="ECO:0000313" key="3">
    <source>
        <dbReference type="Proteomes" id="UP001501195"/>
    </source>
</evidence>
<evidence type="ECO:0000313" key="2">
    <source>
        <dbReference type="EMBL" id="GAA4965917.1"/>
    </source>
</evidence>
<proteinExistence type="predicted"/>
<dbReference type="RefSeq" id="WP_345710876.1">
    <property type="nucleotide sequence ID" value="NZ_BAABIL010000065.1"/>
</dbReference>
<evidence type="ECO:0000256" key="1">
    <source>
        <dbReference type="SAM" id="SignalP"/>
    </source>
</evidence>
<feature type="signal peptide" evidence="1">
    <location>
        <begin position="1"/>
        <end position="25"/>
    </location>
</feature>
<protein>
    <submittedName>
        <fullName evidence="2">Uncharacterized protein</fullName>
    </submittedName>
</protein>
<feature type="chain" id="PRO_5045864912" evidence="1">
    <location>
        <begin position="26"/>
        <end position="156"/>
    </location>
</feature>
<accession>A0ABP9HAR3</accession>
<reference evidence="3" key="1">
    <citation type="journal article" date="2019" name="Int. J. Syst. Evol. Microbiol.">
        <title>The Global Catalogue of Microorganisms (GCM) 10K type strain sequencing project: providing services to taxonomists for standard genome sequencing and annotation.</title>
        <authorList>
            <consortium name="The Broad Institute Genomics Platform"/>
            <consortium name="The Broad Institute Genome Sequencing Center for Infectious Disease"/>
            <person name="Wu L."/>
            <person name="Ma J."/>
        </authorList>
    </citation>
    <scope>NUCLEOTIDE SEQUENCE [LARGE SCALE GENOMIC DNA]</scope>
    <source>
        <strain evidence="3">JCM 18126</strain>
    </source>
</reference>
<name>A0ABP9HAR3_9ACTN</name>
<gene>
    <name evidence="2" type="ORF">GCM10023225_06290</name>
</gene>
<sequence length="156" mass="16887">MRTSTAATALLTTALLTVPAGTAQATTGQPGTVRITAVVPVVPYALHSTDGQGGQSDSGTVRLQYQCWPGEDTRYGVDIGVTLRAGDLYALDERMLTNLPCSGQRETVRIQISRRTSLPFTPSRPYDLGTLDVHHGPTWGELSTTTRRVLVLYRGW</sequence>
<comment type="caution">
    <text evidence="2">The sequence shown here is derived from an EMBL/GenBank/DDBJ whole genome shotgun (WGS) entry which is preliminary data.</text>
</comment>
<keyword evidence="1" id="KW-0732">Signal</keyword>
<keyword evidence="3" id="KW-1185">Reference proteome</keyword>
<dbReference type="Proteomes" id="UP001501195">
    <property type="component" value="Unassembled WGS sequence"/>
</dbReference>